<dbReference type="Pfam" id="PF01120">
    <property type="entry name" value="Alpha_L_fucos"/>
    <property type="match status" value="1"/>
</dbReference>
<accession>A0A6J7FB88</accession>
<dbReference type="InterPro" id="IPR057739">
    <property type="entry name" value="Glyco_hydro_29_N"/>
</dbReference>
<protein>
    <recommendedName>
        <fullName evidence="3">alpha-L-fucosidase</fullName>
        <ecNumber evidence="3">3.2.1.51</ecNumber>
    </recommendedName>
</protein>
<evidence type="ECO:0000256" key="2">
    <source>
        <dbReference type="ARBA" id="ARBA00007951"/>
    </source>
</evidence>
<feature type="domain" description="Glycoside hydrolase family 29 N-terminal" evidence="7">
    <location>
        <begin position="9"/>
        <end position="353"/>
    </location>
</feature>
<evidence type="ECO:0000259" key="7">
    <source>
        <dbReference type="Pfam" id="PF01120"/>
    </source>
</evidence>
<dbReference type="PANTHER" id="PTHR10030">
    <property type="entry name" value="ALPHA-L-FUCOSIDASE"/>
    <property type="match status" value="1"/>
</dbReference>
<evidence type="ECO:0000256" key="3">
    <source>
        <dbReference type="ARBA" id="ARBA00012662"/>
    </source>
</evidence>
<organism evidence="8">
    <name type="scientific">freshwater metagenome</name>
    <dbReference type="NCBI Taxonomy" id="449393"/>
    <lineage>
        <taxon>unclassified sequences</taxon>
        <taxon>metagenomes</taxon>
        <taxon>ecological metagenomes</taxon>
    </lineage>
</organism>
<dbReference type="AlphaFoldDB" id="A0A6J7FB88"/>
<dbReference type="Gene3D" id="2.60.40.1180">
    <property type="entry name" value="Golgi alpha-mannosidase II"/>
    <property type="match status" value="1"/>
</dbReference>
<dbReference type="InterPro" id="IPR016286">
    <property type="entry name" value="FUC_metazoa-typ"/>
</dbReference>
<dbReference type="InterPro" id="IPR000933">
    <property type="entry name" value="Glyco_hydro_29"/>
</dbReference>
<dbReference type="InterPro" id="IPR013780">
    <property type="entry name" value="Glyco_hydro_b"/>
</dbReference>
<dbReference type="EC" id="3.2.1.51" evidence="3"/>
<reference evidence="8" key="1">
    <citation type="submission" date="2020-05" db="EMBL/GenBank/DDBJ databases">
        <authorList>
            <person name="Chiriac C."/>
            <person name="Salcher M."/>
            <person name="Ghai R."/>
            <person name="Kavagutti S V."/>
        </authorList>
    </citation>
    <scope>NUCLEOTIDE SEQUENCE</scope>
</reference>
<dbReference type="GO" id="GO:0016139">
    <property type="term" value="P:glycoside catabolic process"/>
    <property type="evidence" value="ECO:0007669"/>
    <property type="project" value="TreeGrafter"/>
</dbReference>
<dbReference type="SMART" id="SM00812">
    <property type="entry name" value="Alpha_L_fucos"/>
    <property type="match status" value="1"/>
</dbReference>
<dbReference type="GO" id="GO:0005764">
    <property type="term" value="C:lysosome"/>
    <property type="evidence" value="ECO:0007669"/>
    <property type="project" value="TreeGrafter"/>
</dbReference>
<evidence type="ECO:0000256" key="1">
    <source>
        <dbReference type="ARBA" id="ARBA00004071"/>
    </source>
</evidence>
<evidence type="ECO:0000256" key="6">
    <source>
        <dbReference type="ARBA" id="ARBA00023295"/>
    </source>
</evidence>
<keyword evidence="6" id="KW-0326">Glycosidase</keyword>
<proteinExistence type="inferred from homology"/>
<evidence type="ECO:0000256" key="4">
    <source>
        <dbReference type="ARBA" id="ARBA00022729"/>
    </source>
</evidence>
<comment type="similarity">
    <text evidence="2">Belongs to the glycosyl hydrolase 29 family.</text>
</comment>
<gene>
    <name evidence="8" type="ORF">UFOPK3376_02968</name>
</gene>
<dbReference type="EMBL" id="CAFBLP010000121">
    <property type="protein sequence ID" value="CAB4892676.1"/>
    <property type="molecule type" value="Genomic_DNA"/>
</dbReference>
<comment type="function">
    <text evidence="1">Alpha-L-fucosidase is responsible for hydrolyzing the alpha-1,6-linked fucose joined to the reducing-end N-acetylglucosamine of the carbohydrate moieties of glycoproteins.</text>
</comment>
<evidence type="ECO:0000256" key="5">
    <source>
        <dbReference type="ARBA" id="ARBA00022801"/>
    </source>
</evidence>
<dbReference type="Gene3D" id="3.20.20.80">
    <property type="entry name" value="Glycosidases"/>
    <property type="match status" value="1"/>
</dbReference>
<keyword evidence="5" id="KW-0378">Hydrolase</keyword>
<evidence type="ECO:0000313" key="8">
    <source>
        <dbReference type="EMBL" id="CAB4892676.1"/>
    </source>
</evidence>
<dbReference type="PIRSF" id="PIRSF001092">
    <property type="entry name" value="Alpha-L-fucosidase"/>
    <property type="match status" value="1"/>
</dbReference>
<keyword evidence="4" id="KW-0732">Signal</keyword>
<sequence>MSDSAVPFASRSLPEWYDDAKFGIFIHWGPYAVPCYAPLDHDMGDLFGSGNWTEAFRASPYCEWYLNSWALEGSPTARHHAATYGERGYESFVEEFRDRSRGVDVSQWADLFAAAGARYVVPVTKHHDGFLMWQSATPNPNRQGWMAERDHVGELAEASRSRGMRFGTYYSGGLDWTFNAPGFDSIMGMVQNIPITPEYCEYIIAHVRELTDRYSPSLMWNDIAWPSPLDPNDMFRYYYDRVPDGIVNDRYDIIAVAQGKLHADIATPEYSTKASADRKWEVCRGVGRSFGYNRMETEATMPTVDELVWMLVDIVARGGNLLLNVGPTADGQIPMAQASRLTALGWWLRVNGDAIYGTRPWRIQTAVAADGRQVRYTSKADVVYAMVEGGPTGQFRLADVSVGQGSSVRMLGNDRELPHHADGGDLVISLVDHLPASPATVFAITGAR</sequence>
<name>A0A6J7FB88_9ZZZZ</name>
<dbReference type="GO" id="GO:0006004">
    <property type="term" value="P:fucose metabolic process"/>
    <property type="evidence" value="ECO:0007669"/>
    <property type="project" value="InterPro"/>
</dbReference>
<dbReference type="PRINTS" id="PR00741">
    <property type="entry name" value="GLHYDRLASE29"/>
</dbReference>
<dbReference type="GO" id="GO:0004560">
    <property type="term" value="F:alpha-L-fucosidase activity"/>
    <property type="evidence" value="ECO:0007669"/>
    <property type="project" value="InterPro"/>
</dbReference>
<dbReference type="SUPFAM" id="SSF51445">
    <property type="entry name" value="(Trans)glycosidases"/>
    <property type="match status" value="1"/>
</dbReference>
<dbReference type="InterPro" id="IPR017853">
    <property type="entry name" value="GH"/>
</dbReference>
<dbReference type="PANTHER" id="PTHR10030:SF37">
    <property type="entry name" value="ALPHA-L-FUCOSIDASE-RELATED"/>
    <property type="match status" value="1"/>
</dbReference>